<dbReference type="SUPFAM" id="SSF46689">
    <property type="entry name" value="Homeodomain-like"/>
    <property type="match status" value="1"/>
</dbReference>
<dbReference type="Gene3D" id="1.20.58.1880">
    <property type="match status" value="1"/>
</dbReference>
<organism evidence="3 4">
    <name type="scientific">Ensete ventricosum</name>
    <name type="common">Abyssinian banana</name>
    <name type="synonym">Musa ensete</name>
    <dbReference type="NCBI Taxonomy" id="4639"/>
    <lineage>
        <taxon>Eukaryota</taxon>
        <taxon>Viridiplantae</taxon>
        <taxon>Streptophyta</taxon>
        <taxon>Embryophyta</taxon>
        <taxon>Tracheophyta</taxon>
        <taxon>Spermatophyta</taxon>
        <taxon>Magnoliopsida</taxon>
        <taxon>Liliopsida</taxon>
        <taxon>Zingiberales</taxon>
        <taxon>Musaceae</taxon>
        <taxon>Ensete</taxon>
    </lineage>
</organism>
<sequence length="951" mass="105387">MENGLLSPATSDSDGISPDSSDRFLVSSCDGIGPPLLLSRRPLGVRRLLGSEGPTNFKKGSGKRSRRARATWGGGTSDERALGLFLCCRCQHRRSSHLLSVAAASRRRLPLSFSKAKSPPLAEAMFDELDPADDIFHHPASSPDRKLGKFRPKARAKPVKVTSAAPKTSDATLHAPLKPVAPDADSNLEMECPYLQPCVSNSYTVACDHHSMQESVGQPKSTLAEFVESEGKYVENFQQNQGNIDQDADMCFSLDFPNGQLKTTGPVDSFRPKANSQHDDKELGVDESFCASTLCSGCNQTEATHSEINAAQQPFQAEQSILLKTSRDGECVQSGDSDVRPNISEPKEQASTKLSSMDSLYDLSHSSGATGMEAILENTDLATANSGSNILSSELNVTQQPLLIAKESTASKSTDAGLQVSLLDGDLQAFPDNQREMEMTMLSGLESLDEFSSQHNSTTDVRQVGKFQPRNKSQPKKGAAKSVSFILPDASITGPSPMGSFSEITNPSSEQAKIDVPMENPLHASIITSDCNEGVQIDHLEVGEENTEEIGLPKGLEDIHTESQSQNVQKLKQWIHEGRPTSENDEDDDAYKSCRKLRKRIAKCSTDQIEVGSNDEHDIDNFNVSQMDGSRSDDCHRDEDMPKPKRTKRKSKRQTNEIEKPTRKRKKAFEKPDSVVENSPKKRFPHATRRRRRQVNKVLLQTPEEEIDPRQISIRDLIMLAEAKERIASKETAAMSKLFSGQSTSSLSNNEDILFGEDQELNHSGEEANQNVQSTPKRLNYHSYMNRPQTSRWSKAETKLFYEAIHQFGSDFAMIQQLFPNRTRHQVKLKFKIEERKHPLQVHDALLRPSKDRTHVMQVIKQLQTRRAETDGDQETLQDGVGKKEEETGGGDQEVHPNDCEANSPSTNFDEGPEELDDWKGGEANSPSTNFDGGLFDWDTCAAQDTTLWEI</sequence>
<evidence type="ECO:0000256" key="1">
    <source>
        <dbReference type="SAM" id="MobiDB-lite"/>
    </source>
</evidence>
<evidence type="ECO:0000313" key="4">
    <source>
        <dbReference type="Proteomes" id="UP001222027"/>
    </source>
</evidence>
<proteinExistence type="predicted"/>
<feature type="compositionally biased region" description="Basic residues" evidence="1">
    <location>
        <begin position="148"/>
        <end position="158"/>
    </location>
</feature>
<feature type="compositionally biased region" description="Basic and acidic residues" evidence="1">
    <location>
        <begin position="630"/>
        <end position="643"/>
    </location>
</feature>
<dbReference type="GO" id="GO:0001156">
    <property type="term" value="F:TFIIIC-class transcription factor complex binding"/>
    <property type="evidence" value="ECO:0007669"/>
    <property type="project" value="TreeGrafter"/>
</dbReference>
<dbReference type="Proteomes" id="UP001222027">
    <property type="component" value="Unassembled WGS sequence"/>
</dbReference>
<feature type="domain" description="SANT" evidence="2">
    <location>
        <begin position="788"/>
        <end position="836"/>
    </location>
</feature>
<protein>
    <recommendedName>
        <fullName evidence="2">SANT domain-containing protein</fullName>
    </recommendedName>
</protein>
<dbReference type="CDD" id="cd00167">
    <property type="entry name" value="SANT"/>
    <property type="match status" value="1"/>
</dbReference>
<feature type="region of interest" description="Disordered" evidence="1">
    <location>
        <begin position="138"/>
        <end position="167"/>
    </location>
</feature>
<name>A0AAV8S3L5_ENSVE</name>
<dbReference type="PANTHER" id="PTHR22929:SF0">
    <property type="entry name" value="TRANSCRIPTION FACTOR TFIIIB COMPONENT B'' HOMOLOG"/>
    <property type="match status" value="1"/>
</dbReference>
<dbReference type="AlphaFoldDB" id="A0AAV8S3L5"/>
<feature type="region of interest" description="Disordered" evidence="1">
    <location>
        <begin position="612"/>
        <end position="692"/>
    </location>
</feature>
<dbReference type="InterPro" id="IPR039467">
    <property type="entry name" value="TFIIIB_B''_Myb"/>
</dbReference>
<keyword evidence="4" id="KW-1185">Reference proteome</keyword>
<feature type="compositionally biased region" description="Polar residues" evidence="1">
    <location>
        <begin position="450"/>
        <end position="461"/>
    </location>
</feature>
<feature type="compositionally biased region" description="Basic residues" evidence="1">
    <location>
        <begin position="681"/>
        <end position="692"/>
    </location>
</feature>
<feature type="region of interest" description="Disordered" evidence="1">
    <location>
        <begin position="49"/>
        <end position="75"/>
    </location>
</feature>
<reference evidence="3 4" key="1">
    <citation type="submission" date="2022-12" db="EMBL/GenBank/DDBJ databases">
        <title>Chromosome-scale assembly of the Ensete ventricosum genome.</title>
        <authorList>
            <person name="Dussert Y."/>
            <person name="Stocks J."/>
            <person name="Wendawek A."/>
            <person name="Woldeyes F."/>
            <person name="Nichols R.A."/>
            <person name="Borrell J.S."/>
        </authorList>
    </citation>
    <scope>NUCLEOTIDE SEQUENCE [LARGE SCALE GENOMIC DNA]</scope>
    <source>
        <strain evidence="4">cv. Maze</strain>
        <tissue evidence="3">Seeds</tissue>
    </source>
</reference>
<dbReference type="PROSITE" id="PS51293">
    <property type="entry name" value="SANT"/>
    <property type="match status" value="1"/>
</dbReference>
<evidence type="ECO:0000259" key="2">
    <source>
        <dbReference type="PROSITE" id="PS51293"/>
    </source>
</evidence>
<dbReference type="GO" id="GO:0070898">
    <property type="term" value="P:RNA polymerase III preinitiation complex assembly"/>
    <property type="evidence" value="ECO:0007669"/>
    <property type="project" value="TreeGrafter"/>
</dbReference>
<comment type="caution">
    <text evidence="3">The sequence shown here is derived from an EMBL/GenBank/DDBJ whole genome shotgun (WGS) entry which is preliminary data.</text>
</comment>
<feature type="compositionally biased region" description="Basic and acidic residues" evidence="1">
    <location>
        <begin position="881"/>
        <end position="899"/>
    </location>
</feature>
<gene>
    <name evidence="3" type="ORF">OPV22_004425</name>
</gene>
<accession>A0AAV8S3L5</accession>
<feature type="region of interest" description="Disordered" evidence="1">
    <location>
        <begin position="327"/>
        <end position="355"/>
    </location>
</feature>
<evidence type="ECO:0000313" key="3">
    <source>
        <dbReference type="EMBL" id="KAJ8513991.1"/>
    </source>
</evidence>
<dbReference type="InterPro" id="IPR009057">
    <property type="entry name" value="Homeodomain-like_sf"/>
</dbReference>
<feature type="region of interest" description="Disordered" evidence="1">
    <location>
        <begin position="450"/>
        <end position="482"/>
    </location>
</feature>
<dbReference type="EMBL" id="JAQQAF010000001">
    <property type="protein sequence ID" value="KAJ8513991.1"/>
    <property type="molecule type" value="Genomic_DNA"/>
</dbReference>
<dbReference type="SMART" id="SM00717">
    <property type="entry name" value="SANT"/>
    <property type="match status" value="1"/>
</dbReference>
<dbReference type="Pfam" id="PF15963">
    <property type="entry name" value="Myb_DNA-bind_7"/>
    <property type="match status" value="1"/>
</dbReference>
<dbReference type="PANTHER" id="PTHR22929">
    <property type="entry name" value="RNA POLYMERASE III TRANSCRIPTION INITIATION FACTOR B"/>
    <property type="match status" value="1"/>
</dbReference>
<feature type="compositionally biased region" description="Basic residues" evidence="1">
    <location>
        <begin position="644"/>
        <end position="653"/>
    </location>
</feature>
<dbReference type="InterPro" id="IPR017884">
    <property type="entry name" value="SANT_dom"/>
</dbReference>
<feature type="compositionally biased region" description="Basic residues" evidence="1">
    <location>
        <begin position="60"/>
        <end position="69"/>
    </location>
</feature>
<feature type="region of interest" description="Disordered" evidence="1">
    <location>
        <begin position="863"/>
        <end position="937"/>
    </location>
</feature>
<dbReference type="InterPro" id="IPR001005">
    <property type="entry name" value="SANT/Myb"/>
</dbReference>
<dbReference type="GO" id="GO:0000126">
    <property type="term" value="C:transcription factor TFIIIB complex"/>
    <property type="evidence" value="ECO:0007669"/>
    <property type="project" value="TreeGrafter"/>
</dbReference>